<evidence type="ECO:0000256" key="1">
    <source>
        <dbReference type="SAM" id="MobiDB-lite"/>
    </source>
</evidence>
<accession>A0ABV8G3N1</accession>
<keyword evidence="4" id="KW-1185">Reference proteome</keyword>
<dbReference type="Gene3D" id="3.40.430.10">
    <property type="entry name" value="Dihydrofolate Reductase, subunit A"/>
    <property type="match status" value="1"/>
</dbReference>
<feature type="domain" description="Bacterial bifunctional deaminase-reductase C-terminal" evidence="2">
    <location>
        <begin position="10"/>
        <end position="55"/>
    </location>
</feature>
<evidence type="ECO:0000313" key="4">
    <source>
        <dbReference type="Proteomes" id="UP001595851"/>
    </source>
</evidence>
<sequence>MDGDLIDAVKREQRDVIITGSLSVVHALMAEDLIDEYRLLTFPTILGTGDRLFSRRRATRLPGVPVGRTGRRRRPDTVPAGGGMTACAAAATLLNRQTSPRLSTWPRSCWWT</sequence>
<feature type="region of interest" description="Disordered" evidence="1">
    <location>
        <begin position="63"/>
        <end position="82"/>
    </location>
</feature>
<reference evidence="4" key="1">
    <citation type="journal article" date="2019" name="Int. J. Syst. Evol. Microbiol.">
        <title>The Global Catalogue of Microorganisms (GCM) 10K type strain sequencing project: providing services to taxonomists for standard genome sequencing and annotation.</title>
        <authorList>
            <consortium name="The Broad Institute Genomics Platform"/>
            <consortium name="The Broad Institute Genome Sequencing Center for Infectious Disease"/>
            <person name="Wu L."/>
            <person name="Ma J."/>
        </authorList>
    </citation>
    <scope>NUCLEOTIDE SEQUENCE [LARGE SCALE GENOMIC DNA]</scope>
    <source>
        <strain evidence="4">TBRC 1276</strain>
    </source>
</reference>
<proteinExistence type="predicted"/>
<dbReference type="EMBL" id="JBHSBI010000007">
    <property type="protein sequence ID" value="MFC4008627.1"/>
    <property type="molecule type" value="Genomic_DNA"/>
</dbReference>
<comment type="caution">
    <text evidence="3">The sequence shown here is derived from an EMBL/GenBank/DDBJ whole genome shotgun (WGS) entry which is preliminary data.</text>
</comment>
<evidence type="ECO:0000259" key="2">
    <source>
        <dbReference type="Pfam" id="PF01872"/>
    </source>
</evidence>
<name>A0ABV8G3N1_9ACTN</name>
<gene>
    <name evidence="3" type="ORF">ACFOY2_15460</name>
</gene>
<dbReference type="InterPro" id="IPR002734">
    <property type="entry name" value="RibDG_C"/>
</dbReference>
<dbReference type="InterPro" id="IPR024072">
    <property type="entry name" value="DHFR-like_dom_sf"/>
</dbReference>
<dbReference type="SUPFAM" id="SSF53597">
    <property type="entry name" value="Dihydrofolate reductase-like"/>
    <property type="match status" value="1"/>
</dbReference>
<organism evidence="3 4">
    <name type="scientific">Nonomuraea purpurea</name>
    <dbReference type="NCBI Taxonomy" id="1849276"/>
    <lineage>
        <taxon>Bacteria</taxon>
        <taxon>Bacillati</taxon>
        <taxon>Actinomycetota</taxon>
        <taxon>Actinomycetes</taxon>
        <taxon>Streptosporangiales</taxon>
        <taxon>Streptosporangiaceae</taxon>
        <taxon>Nonomuraea</taxon>
    </lineage>
</organism>
<protein>
    <submittedName>
        <fullName evidence="3">Dihydrofolate reductase family protein</fullName>
    </submittedName>
</protein>
<dbReference type="Proteomes" id="UP001595851">
    <property type="component" value="Unassembled WGS sequence"/>
</dbReference>
<dbReference type="RefSeq" id="WP_379529010.1">
    <property type="nucleotide sequence ID" value="NZ_JBHSBI010000007.1"/>
</dbReference>
<dbReference type="Pfam" id="PF01872">
    <property type="entry name" value="RibD_C"/>
    <property type="match status" value="1"/>
</dbReference>
<evidence type="ECO:0000313" key="3">
    <source>
        <dbReference type="EMBL" id="MFC4008627.1"/>
    </source>
</evidence>